<evidence type="ECO:0000313" key="8">
    <source>
        <dbReference type="Proteomes" id="UP000186607"/>
    </source>
</evidence>
<dbReference type="GO" id="GO:0008170">
    <property type="term" value="F:N-methyltransferase activity"/>
    <property type="evidence" value="ECO:0007669"/>
    <property type="project" value="InterPro"/>
</dbReference>
<dbReference type="RefSeq" id="WP_217694830.1">
    <property type="nucleotide sequence ID" value="NZ_MSTI01000007.1"/>
</dbReference>
<feature type="domain" description="DNA methylase N-4/N-6" evidence="5">
    <location>
        <begin position="22"/>
        <end position="350"/>
    </location>
</feature>
<protein>
    <submittedName>
        <fullName evidence="7">Type III restriction-modification system methylation subunit</fullName>
    </submittedName>
</protein>
<dbReference type="STRING" id="249408.BOO71_0000397"/>
<evidence type="ECO:0000256" key="4">
    <source>
        <dbReference type="SAM" id="MobiDB-lite"/>
    </source>
</evidence>
<dbReference type="PRINTS" id="PR00508">
    <property type="entry name" value="S21N4MTFRASE"/>
</dbReference>
<dbReference type="Proteomes" id="UP000186607">
    <property type="component" value="Unassembled WGS sequence"/>
</dbReference>
<dbReference type="InterPro" id="IPR029063">
    <property type="entry name" value="SAM-dependent_MTases_sf"/>
</dbReference>
<gene>
    <name evidence="7" type="ORF">BOO71_0000397</name>
</gene>
<dbReference type="PROSITE" id="PS00092">
    <property type="entry name" value="N6_MTASE"/>
    <property type="match status" value="1"/>
</dbReference>
<feature type="domain" description="Restriction endonuclease type IV Mrr" evidence="6">
    <location>
        <begin position="412"/>
        <end position="484"/>
    </location>
</feature>
<dbReference type="GO" id="GO:0032259">
    <property type="term" value="P:methylation"/>
    <property type="evidence" value="ECO:0007669"/>
    <property type="project" value="UniProtKB-KW"/>
</dbReference>
<name>A0A1U7P4M6_9DEIO</name>
<dbReference type="GO" id="GO:0003677">
    <property type="term" value="F:DNA binding"/>
    <property type="evidence" value="ECO:0007669"/>
    <property type="project" value="InterPro"/>
</dbReference>
<accession>A0A1U7P4M6</accession>
<evidence type="ECO:0000313" key="7">
    <source>
        <dbReference type="EMBL" id="OLV20123.1"/>
    </source>
</evidence>
<evidence type="ECO:0000259" key="5">
    <source>
        <dbReference type="Pfam" id="PF01555"/>
    </source>
</evidence>
<dbReference type="InterPro" id="IPR002941">
    <property type="entry name" value="DNA_methylase_N4/N6"/>
</dbReference>
<evidence type="ECO:0000256" key="1">
    <source>
        <dbReference type="ARBA" id="ARBA00006594"/>
    </source>
</evidence>
<dbReference type="Gene3D" id="3.40.50.150">
    <property type="entry name" value="Vaccinia Virus protein VP39"/>
    <property type="match status" value="1"/>
</dbReference>
<dbReference type="REBASE" id="194629">
    <property type="entry name" value="M.Dma26562ORF397P"/>
</dbReference>
<comment type="similarity">
    <text evidence="1">Belongs to the N(4)/N(6)-methyltransferase family.</text>
</comment>
<dbReference type="InterPro" id="IPR001091">
    <property type="entry name" value="RM_Methyltransferase"/>
</dbReference>
<keyword evidence="3" id="KW-0808">Transferase</keyword>
<reference evidence="7 8" key="1">
    <citation type="submission" date="2017-01" db="EMBL/GenBank/DDBJ databases">
        <title>Genome Analysis of Deinococcus marmoris KOPRI26562.</title>
        <authorList>
            <person name="Kim J.H."/>
            <person name="Oh H.-M."/>
        </authorList>
    </citation>
    <scope>NUCLEOTIDE SEQUENCE [LARGE SCALE GENOMIC DNA]</scope>
    <source>
        <strain evidence="7 8">KOPRI26562</strain>
    </source>
</reference>
<proteinExistence type="inferred from homology"/>
<dbReference type="SUPFAM" id="SSF53335">
    <property type="entry name" value="S-adenosyl-L-methionine-dependent methyltransferases"/>
    <property type="match status" value="1"/>
</dbReference>
<dbReference type="GO" id="GO:0005737">
    <property type="term" value="C:cytoplasm"/>
    <property type="evidence" value="ECO:0007669"/>
    <property type="project" value="TreeGrafter"/>
</dbReference>
<dbReference type="Pfam" id="PF01555">
    <property type="entry name" value="N6_N4_Mtase"/>
    <property type="match status" value="1"/>
</dbReference>
<dbReference type="PANTHER" id="PTHR13370:SF3">
    <property type="entry name" value="TRNA (GUANINE(10)-N2)-METHYLTRANSFERASE HOMOLOG"/>
    <property type="match status" value="1"/>
</dbReference>
<evidence type="ECO:0000256" key="2">
    <source>
        <dbReference type="ARBA" id="ARBA00022603"/>
    </source>
</evidence>
<dbReference type="EMBL" id="MSTI01000007">
    <property type="protein sequence ID" value="OLV20123.1"/>
    <property type="molecule type" value="Genomic_DNA"/>
</dbReference>
<feature type="region of interest" description="Disordered" evidence="4">
    <location>
        <begin position="516"/>
        <end position="550"/>
    </location>
</feature>
<dbReference type="InterPro" id="IPR007560">
    <property type="entry name" value="Restrct_endonuc_IV_Mrr"/>
</dbReference>
<dbReference type="Pfam" id="PF04471">
    <property type="entry name" value="Mrr_cat"/>
    <property type="match status" value="1"/>
</dbReference>
<dbReference type="GO" id="GO:0004519">
    <property type="term" value="F:endonuclease activity"/>
    <property type="evidence" value="ECO:0007669"/>
    <property type="project" value="InterPro"/>
</dbReference>
<keyword evidence="8" id="KW-1185">Reference proteome</keyword>
<dbReference type="PANTHER" id="PTHR13370">
    <property type="entry name" value="RNA METHYLASE-RELATED"/>
    <property type="match status" value="1"/>
</dbReference>
<comment type="caution">
    <text evidence="7">The sequence shown here is derived from an EMBL/GenBank/DDBJ whole genome shotgun (WGS) entry which is preliminary data.</text>
</comment>
<evidence type="ECO:0000256" key="3">
    <source>
        <dbReference type="ARBA" id="ARBA00022679"/>
    </source>
</evidence>
<keyword evidence="2" id="KW-0489">Methyltransferase</keyword>
<sequence length="550" mass="61647">MKFLYHGDNLTVLRDEIAASSIDLVYLDPPFNSQAGYNILFKDHKGDSSDAQAFAFKDTWVWGEESEQAMQDLLVRYGELATFLDETVRRLGKNSLSAYLVMMAVRLVELHRVLKPTGSFYLHCDPAASHYLKIVLDIIFGAQQFRNEIIWKRSSAHNDSKRWGDIHDVILYYVKGKKFTWNAVHTPYDEKYVQQFYRHDDGDGRGPYRLSDMRSPSPRPNLMYEWKGYQPHANGWAYKPETMQRLHDEGRIHYPPDKTKRLALKRFLREMPGVSIQDVITDIGPLSSQAQERLGYPTQKPVSLLERIIQASSNPGDVVLDPFCGCGTTISAAEKLGRAWVGIDVTHLSISLIKERLRTDHQLLPGKGYEELSLPIDKAGARFLAENNPFQFQFWAVHEIGGTAFGAVGDDRRGKKGPDRGIDGQIFFRTPTGGKIEKVIISVKAGHNIGPAMVRDLRGTVEREAAAIGVLLLAHEPTKGMIQETAQAGSYEWEGRTFPKLQILTAADVIDGKRPQLPAGSVNVSLERKPAQSLTGKKGKDKGATPLFAD</sequence>
<dbReference type="InterPro" id="IPR002052">
    <property type="entry name" value="DNA_methylase_N6_adenine_CS"/>
</dbReference>
<evidence type="ECO:0000259" key="6">
    <source>
        <dbReference type="Pfam" id="PF04471"/>
    </source>
</evidence>
<organism evidence="7 8">
    <name type="scientific">Deinococcus marmoris</name>
    <dbReference type="NCBI Taxonomy" id="249408"/>
    <lineage>
        <taxon>Bacteria</taxon>
        <taxon>Thermotogati</taxon>
        <taxon>Deinococcota</taxon>
        <taxon>Deinococci</taxon>
        <taxon>Deinococcales</taxon>
        <taxon>Deinococcaceae</taxon>
        <taxon>Deinococcus</taxon>
    </lineage>
</organism>
<dbReference type="AlphaFoldDB" id="A0A1U7P4M6"/>
<dbReference type="GO" id="GO:0009307">
    <property type="term" value="P:DNA restriction-modification system"/>
    <property type="evidence" value="ECO:0007669"/>
    <property type="project" value="InterPro"/>
</dbReference>